<feature type="domain" description="GST N-terminal" evidence="4">
    <location>
        <begin position="54"/>
        <end position="132"/>
    </location>
</feature>
<accession>A0A9D4E1C5</accession>
<dbReference type="GO" id="GO:0004364">
    <property type="term" value="F:glutathione transferase activity"/>
    <property type="evidence" value="ECO:0007669"/>
    <property type="project" value="UniProtKB-UniRule"/>
</dbReference>
<comment type="catalytic activity">
    <reaction evidence="3">
        <text>L-dehydroascorbate + 2 glutathione = glutathione disulfide + L-ascorbate</text>
        <dbReference type="Rhea" id="RHEA:24424"/>
        <dbReference type="ChEBI" id="CHEBI:38290"/>
        <dbReference type="ChEBI" id="CHEBI:57925"/>
        <dbReference type="ChEBI" id="CHEBI:58297"/>
        <dbReference type="ChEBI" id="CHEBI:58539"/>
        <dbReference type="EC" id="1.8.5.1"/>
    </reaction>
</comment>
<dbReference type="GO" id="GO:0006749">
    <property type="term" value="P:glutathione metabolic process"/>
    <property type="evidence" value="ECO:0007669"/>
    <property type="project" value="UniProtKB-UniRule"/>
</dbReference>
<evidence type="ECO:0000256" key="3">
    <source>
        <dbReference type="RuleBase" id="RU368071"/>
    </source>
</evidence>
<dbReference type="InterPro" id="IPR005442">
    <property type="entry name" value="GST_omega"/>
</dbReference>
<dbReference type="EC" id="2.5.1.18" evidence="3"/>
<dbReference type="Gene3D" id="1.20.1050.10">
    <property type="match status" value="1"/>
</dbReference>
<comment type="similarity">
    <text evidence="1 3">Belongs to the GST superfamily. Omega family.</text>
</comment>
<evidence type="ECO:0000259" key="5">
    <source>
        <dbReference type="PROSITE" id="PS50405"/>
    </source>
</evidence>
<dbReference type="PANTHER" id="PTHR43968:SF6">
    <property type="entry name" value="GLUTATHIONE S-TRANSFERASE OMEGA"/>
    <property type="match status" value="1"/>
</dbReference>
<dbReference type="InterPro" id="IPR004045">
    <property type="entry name" value="Glutathione_S-Trfase_N"/>
</dbReference>
<dbReference type="EC" id="1.20.4.2" evidence="3"/>
<protein>
    <recommendedName>
        <fullName evidence="3">Glutathione S-transferase omega</fullName>
        <shortName evidence="3">GSTO</shortName>
        <ecNumber evidence="3">1.20.4.2</ecNumber>
        <ecNumber evidence="3">1.8.5.1</ecNumber>
        <ecNumber evidence="3">2.5.1.18</ecNumber>
    </recommendedName>
    <alternativeName>
        <fullName evidence="3">Glutathione-dependent dehydroascorbate reductase</fullName>
    </alternativeName>
    <alternativeName>
        <fullName evidence="3">Monomethylarsonic acid reductase</fullName>
    </alternativeName>
</protein>
<dbReference type="AlphaFoldDB" id="A0A9D4E1C5"/>
<gene>
    <name evidence="6" type="ORF">DPMN_171246</name>
</gene>
<dbReference type="SUPFAM" id="SSF52833">
    <property type="entry name" value="Thioredoxin-like"/>
    <property type="match status" value="1"/>
</dbReference>
<comment type="function">
    <text evidence="3">Exhibits glutathione-dependent thiol transferase activity. Has high dehydroascorbate reductase activity and may contribute to the recycling of ascorbic acid. Participates in the biotransformation of inorganic arsenic and reduces monomethylarsonic acid (MMA).</text>
</comment>
<dbReference type="Proteomes" id="UP000828390">
    <property type="component" value="Unassembled WGS sequence"/>
</dbReference>
<dbReference type="PANTHER" id="PTHR43968">
    <property type="match status" value="1"/>
</dbReference>
<dbReference type="GO" id="GO:0050610">
    <property type="term" value="F:methylarsonate reductase activity"/>
    <property type="evidence" value="ECO:0007669"/>
    <property type="project" value="UniProtKB-UniRule"/>
</dbReference>
<dbReference type="Pfam" id="PF13409">
    <property type="entry name" value="GST_N_2"/>
    <property type="match status" value="1"/>
</dbReference>
<dbReference type="SFLD" id="SFLDS00019">
    <property type="entry name" value="Glutathione_Transferase_(cytos"/>
    <property type="match status" value="1"/>
</dbReference>
<dbReference type="PROSITE" id="PS50404">
    <property type="entry name" value="GST_NTER"/>
    <property type="match status" value="1"/>
</dbReference>
<keyword evidence="3" id="KW-0808">Transferase</keyword>
<reference evidence="6" key="1">
    <citation type="journal article" date="2019" name="bioRxiv">
        <title>The Genome of the Zebra Mussel, Dreissena polymorpha: A Resource for Invasive Species Research.</title>
        <authorList>
            <person name="McCartney M.A."/>
            <person name="Auch B."/>
            <person name="Kono T."/>
            <person name="Mallez S."/>
            <person name="Zhang Y."/>
            <person name="Obille A."/>
            <person name="Becker A."/>
            <person name="Abrahante J.E."/>
            <person name="Garbe J."/>
            <person name="Badalamenti J.P."/>
            <person name="Herman A."/>
            <person name="Mangelson H."/>
            <person name="Liachko I."/>
            <person name="Sullivan S."/>
            <person name="Sone E.D."/>
            <person name="Koren S."/>
            <person name="Silverstein K.A.T."/>
            <person name="Beckman K.B."/>
            <person name="Gohl D.M."/>
        </authorList>
    </citation>
    <scope>NUCLEOTIDE SEQUENCE</scope>
    <source>
        <strain evidence="6">Duluth1</strain>
        <tissue evidence="6">Whole animal</tissue>
    </source>
</reference>
<evidence type="ECO:0000256" key="2">
    <source>
        <dbReference type="ARBA" id="ARBA00023002"/>
    </source>
</evidence>
<organism evidence="6 7">
    <name type="scientific">Dreissena polymorpha</name>
    <name type="common">Zebra mussel</name>
    <name type="synonym">Mytilus polymorpha</name>
    <dbReference type="NCBI Taxonomy" id="45954"/>
    <lineage>
        <taxon>Eukaryota</taxon>
        <taxon>Metazoa</taxon>
        <taxon>Spiralia</taxon>
        <taxon>Lophotrochozoa</taxon>
        <taxon>Mollusca</taxon>
        <taxon>Bivalvia</taxon>
        <taxon>Autobranchia</taxon>
        <taxon>Heteroconchia</taxon>
        <taxon>Euheterodonta</taxon>
        <taxon>Imparidentia</taxon>
        <taxon>Neoheterodontei</taxon>
        <taxon>Myida</taxon>
        <taxon>Dreissenoidea</taxon>
        <taxon>Dreissenidae</taxon>
        <taxon>Dreissena</taxon>
    </lineage>
</organism>
<evidence type="ECO:0000259" key="4">
    <source>
        <dbReference type="PROSITE" id="PS50404"/>
    </source>
</evidence>
<dbReference type="FunFam" id="3.40.30.10:FF:000123">
    <property type="entry name" value="Glutathione transferase o1"/>
    <property type="match status" value="1"/>
</dbReference>
<dbReference type="GO" id="GO:0045174">
    <property type="term" value="F:glutathione dehydrogenase (ascorbate) activity"/>
    <property type="evidence" value="ECO:0007669"/>
    <property type="project" value="UniProtKB-UniRule"/>
</dbReference>
<evidence type="ECO:0000313" key="7">
    <source>
        <dbReference type="Proteomes" id="UP000828390"/>
    </source>
</evidence>
<dbReference type="EC" id="1.8.5.1" evidence="3"/>
<keyword evidence="7" id="KW-1185">Reference proteome</keyword>
<dbReference type="SUPFAM" id="SSF47616">
    <property type="entry name" value="GST C-terminal domain-like"/>
    <property type="match status" value="1"/>
</dbReference>
<proteinExistence type="inferred from homology"/>
<dbReference type="InterPro" id="IPR040079">
    <property type="entry name" value="Glutathione_S-Trfase"/>
</dbReference>
<dbReference type="Pfam" id="PF13410">
    <property type="entry name" value="GST_C_2"/>
    <property type="match status" value="1"/>
</dbReference>
<comment type="catalytic activity">
    <reaction evidence="3">
        <text>RX + glutathione = an S-substituted glutathione + a halide anion + H(+)</text>
        <dbReference type="Rhea" id="RHEA:16437"/>
        <dbReference type="ChEBI" id="CHEBI:15378"/>
        <dbReference type="ChEBI" id="CHEBI:16042"/>
        <dbReference type="ChEBI" id="CHEBI:17792"/>
        <dbReference type="ChEBI" id="CHEBI:57925"/>
        <dbReference type="ChEBI" id="CHEBI:90779"/>
        <dbReference type="EC" id="2.5.1.18"/>
    </reaction>
</comment>
<dbReference type="GO" id="GO:0005737">
    <property type="term" value="C:cytoplasm"/>
    <property type="evidence" value="ECO:0007669"/>
    <property type="project" value="InterPro"/>
</dbReference>
<dbReference type="EMBL" id="JAIWYP010000009">
    <property type="protein sequence ID" value="KAH3769967.1"/>
    <property type="molecule type" value="Genomic_DNA"/>
</dbReference>
<sequence length="282" mass="32719">MLTLSLRSSLWELNPSARVPGGLLTRFCSVLPFQDTMSEFALGKDDPCPPRKPGVLRLYSMRFCPYAQRTRLLLEHRKIPFEVVNVNLKRKPEWLFAMNPIGQVPVLEWDDGVLHESATCNDFLDEAFPGEKLNPADPYRRARDRQLWESMNKLISSFYDVAGTAGQDKKVLERLMRAFTRYDRELSSRGDEPFFGGSKVCMADFMLWPWFERLPVVNRIVPETAITPANFPHLNRWIEYMFKLPAVQNTMFDVDAHAHFLKTLRIDNNPDYDYGLVRPSKL</sequence>
<dbReference type="Gene3D" id="3.40.30.10">
    <property type="entry name" value="Glutaredoxin"/>
    <property type="match status" value="1"/>
</dbReference>
<dbReference type="InterPro" id="IPR010987">
    <property type="entry name" value="Glutathione-S-Trfase_C-like"/>
</dbReference>
<dbReference type="InterPro" id="IPR036249">
    <property type="entry name" value="Thioredoxin-like_sf"/>
</dbReference>
<feature type="domain" description="GST C-terminal" evidence="5">
    <location>
        <begin position="137"/>
        <end position="270"/>
    </location>
</feature>
<evidence type="ECO:0000256" key="1">
    <source>
        <dbReference type="ARBA" id="ARBA00011067"/>
    </source>
</evidence>
<comment type="catalytic activity">
    <reaction evidence="3">
        <text>methylarsonate + 2 glutathione + H(+) = methylarsonous acid + glutathione disulfide + H2O</text>
        <dbReference type="Rhea" id="RHEA:15969"/>
        <dbReference type="ChEBI" id="CHEBI:15377"/>
        <dbReference type="ChEBI" id="CHEBI:15378"/>
        <dbReference type="ChEBI" id="CHEBI:17826"/>
        <dbReference type="ChEBI" id="CHEBI:33409"/>
        <dbReference type="ChEBI" id="CHEBI:57925"/>
        <dbReference type="ChEBI" id="CHEBI:58297"/>
        <dbReference type="EC" id="1.20.4.2"/>
    </reaction>
</comment>
<dbReference type="PROSITE" id="PS50405">
    <property type="entry name" value="GST_CTER"/>
    <property type="match status" value="1"/>
</dbReference>
<evidence type="ECO:0000313" key="6">
    <source>
        <dbReference type="EMBL" id="KAH3769967.1"/>
    </source>
</evidence>
<dbReference type="SFLD" id="SFLDG00358">
    <property type="entry name" value="Main_(cytGST)"/>
    <property type="match status" value="1"/>
</dbReference>
<dbReference type="FunFam" id="1.20.1050.10:FF:000009">
    <property type="entry name" value="Glutathione S-transferase omega-1"/>
    <property type="match status" value="1"/>
</dbReference>
<dbReference type="PRINTS" id="PR01625">
    <property type="entry name" value="GSTRNSFRASEO"/>
</dbReference>
<comment type="caution">
    <text evidence="6">The sequence shown here is derived from an EMBL/GenBank/DDBJ whole genome shotgun (WGS) entry which is preliminary data.</text>
</comment>
<dbReference type="InterPro" id="IPR036282">
    <property type="entry name" value="Glutathione-S-Trfase_C_sf"/>
</dbReference>
<keyword evidence="2 3" id="KW-0560">Oxidoreductase</keyword>
<dbReference type="OrthoDB" id="4951845at2759"/>
<name>A0A9D4E1C5_DREPO</name>
<dbReference type="InterPro" id="IPR050983">
    <property type="entry name" value="GST_Omega/HSP26"/>
</dbReference>
<reference evidence="6" key="2">
    <citation type="submission" date="2020-11" db="EMBL/GenBank/DDBJ databases">
        <authorList>
            <person name="McCartney M.A."/>
            <person name="Auch B."/>
            <person name="Kono T."/>
            <person name="Mallez S."/>
            <person name="Becker A."/>
            <person name="Gohl D.M."/>
            <person name="Silverstein K.A.T."/>
            <person name="Koren S."/>
            <person name="Bechman K.B."/>
            <person name="Herman A."/>
            <person name="Abrahante J.E."/>
            <person name="Garbe J."/>
        </authorList>
    </citation>
    <scope>NUCLEOTIDE SEQUENCE</scope>
    <source>
        <strain evidence="6">Duluth1</strain>
        <tissue evidence="6">Whole animal</tissue>
    </source>
</reference>